<dbReference type="AlphaFoldDB" id="A0AAD4LZP8"/>
<feature type="region of interest" description="Disordered" evidence="1">
    <location>
        <begin position="345"/>
        <end position="402"/>
    </location>
</feature>
<evidence type="ECO:0000256" key="1">
    <source>
        <dbReference type="SAM" id="MobiDB-lite"/>
    </source>
</evidence>
<reference evidence="2" key="1">
    <citation type="journal article" date="2022" name="New Phytol.">
        <title>Evolutionary transition to the ectomycorrhizal habit in the genomes of a hyperdiverse lineage of mushroom-forming fungi.</title>
        <authorList>
            <person name="Looney B."/>
            <person name="Miyauchi S."/>
            <person name="Morin E."/>
            <person name="Drula E."/>
            <person name="Courty P.E."/>
            <person name="Kohler A."/>
            <person name="Kuo A."/>
            <person name="LaButti K."/>
            <person name="Pangilinan J."/>
            <person name="Lipzen A."/>
            <person name="Riley R."/>
            <person name="Andreopoulos W."/>
            <person name="He G."/>
            <person name="Johnson J."/>
            <person name="Nolan M."/>
            <person name="Tritt A."/>
            <person name="Barry K.W."/>
            <person name="Grigoriev I.V."/>
            <person name="Nagy L.G."/>
            <person name="Hibbett D."/>
            <person name="Henrissat B."/>
            <person name="Matheny P.B."/>
            <person name="Labbe J."/>
            <person name="Martin F.M."/>
        </authorList>
    </citation>
    <scope>NUCLEOTIDE SEQUENCE</scope>
    <source>
        <strain evidence="2">BPL690</strain>
    </source>
</reference>
<feature type="compositionally biased region" description="Basic and acidic residues" evidence="1">
    <location>
        <begin position="109"/>
        <end position="118"/>
    </location>
</feature>
<gene>
    <name evidence="2" type="ORF">B0F90DRAFT_1811298</name>
</gene>
<comment type="caution">
    <text evidence="2">The sequence shown here is derived from an EMBL/GenBank/DDBJ whole genome shotgun (WGS) entry which is preliminary data.</text>
</comment>
<feature type="compositionally biased region" description="Low complexity" evidence="1">
    <location>
        <begin position="148"/>
        <end position="157"/>
    </location>
</feature>
<proteinExistence type="predicted"/>
<feature type="compositionally biased region" description="Polar residues" evidence="1">
    <location>
        <begin position="128"/>
        <end position="147"/>
    </location>
</feature>
<dbReference type="EMBL" id="WTXG01000047">
    <property type="protein sequence ID" value="KAI0296559.1"/>
    <property type="molecule type" value="Genomic_DNA"/>
</dbReference>
<protein>
    <submittedName>
        <fullName evidence="2">Uncharacterized protein</fullName>
    </submittedName>
</protein>
<evidence type="ECO:0000313" key="2">
    <source>
        <dbReference type="EMBL" id="KAI0296559.1"/>
    </source>
</evidence>
<keyword evidence="3" id="KW-1185">Reference proteome</keyword>
<dbReference type="PANTHER" id="PTHR15410:SF2">
    <property type="entry name" value="HIRA-INTERACTING PROTEIN 3"/>
    <property type="match status" value="1"/>
</dbReference>
<feature type="compositionally biased region" description="Basic and acidic residues" evidence="1">
    <location>
        <begin position="174"/>
        <end position="184"/>
    </location>
</feature>
<accession>A0AAD4LZP8</accession>
<sequence>MSHGSTPSTPSSQVLSAQFDEGQIPPIVFSIVSKAKENNNLSSLTPRLVRSEVEDKLGLSSGILDEPRYKTLVKRSIHDAMVCTQSIYIHPDPDQKRESDPSTSNLEDGGTRKSDSKPKGGRNRHSSVSKSIKSTVCSEESINPGNQSSSSAKVASSGPKRKRPSAPIVQVRGPGRDTISKVHDYFGQSDSDAETSDVTPRVAPSSDRMAAIKSGSEMSSLVDEPPKKKGRGKSKNSESGKVQAKAKTKRSKNSTQPLSKDEETIKRLKSLVLACGVRKQWARELANLSTSAQIEHIRKTLTDLGMVGRLSMEQAGKIRARRELAQELDDVQTFERAVVSGKPLKAEGRGRRMLKKGADTTNDADIGSDSGSESESDRQPPKGNTARRSIMAFLQDQSSDDN</sequence>
<feature type="region of interest" description="Disordered" evidence="1">
    <location>
        <begin position="88"/>
        <end position="261"/>
    </location>
</feature>
<dbReference type="Proteomes" id="UP001203297">
    <property type="component" value="Unassembled WGS sequence"/>
</dbReference>
<organism evidence="2 3">
    <name type="scientific">Multifurca ochricompacta</name>
    <dbReference type="NCBI Taxonomy" id="376703"/>
    <lineage>
        <taxon>Eukaryota</taxon>
        <taxon>Fungi</taxon>
        <taxon>Dikarya</taxon>
        <taxon>Basidiomycota</taxon>
        <taxon>Agaricomycotina</taxon>
        <taxon>Agaricomycetes</taxon>
        <taxon>Russulales</taxon>
        <taxon>Russulaceae</taxon>
        <taxon>Multifurca</taxon>
    </lineage>
</organism>
<evidence type="ECO:0000313" key="3">
    <source>
        <dbReference type="Proteomes" id="UP001203297"/>
    </source>
</evidence>
<dbReference type="InterPro" id="IPR037647">
    <property type="entry name" value="HIRIP3"/>
</dbReference>
<feature type="compositionally biased region" description="Basic and acidic residues" evidence="1">
    <location>
        <begin position="91"/>
        <end position="100"/>
    </location>
</feature>
<name>A0AAD4LZP8_9AGAM</name>
<dbReference type="PANTHER" id="PTHR15410">
    <property type="entry name" value="HIRA-INTERACTING PROTEIN 3"/>
    <property type="match status" value="1"/>
</dbReference>
<dbReference type="GO" id="GO:0005634">
    <property type="term" value="C:nucleus"/>
    <property type="evidence" value="ECO:0007669"/>
    <property type="project" value="TreeGrafter"/>
</dbReference>